<accession>A0AAV4UQ42</accession>
<keyword evidence="2" id="KW-1185">Reference proteome</keyword>
<organism evidence="1 2">
    <name type="scientific">Caerostris extrusa</name>
    <name type="common">Bark spider</name>
    <name type="synonym">Caerostris bankana</name>
    <dbReference type="NCBI Taxonomy" id="172846"/>
    <lineage>
        <taxon>Eukaryota</taxon>
        <taxon>Metazoa</taxon>
        <taxon>Ecdysozoa</taxon>
        <taxon>Arthropoda</taxon>
        <taxon>Chelicerata</taxon>
        <taxon>Arachnida</taxon>
        <taxon>Araneae</taxon>
        <taxon>Araneomorphae</taxon>
        <taxon>Entelegynae</taxon>
        <taxon>Araneoidea</taxon>
        <taxon>Araneidae</taxon>
        <taxon>Caerostris</taxon>
    </lineage>
</organism>
<reference evidence="1 2" key="1">
    <citation type="submission" date="2021-06" db="EMBL/GenBank/DDBJ databases">
        <title>Caerostris extrusa draft genome.</title>
        <authorList>
            <person name="Kono N."/>
            <person name="Arakawa K."/>
        </authorList>
    </citation>
    <scope>NUCLEOTIDE SEQUENCE [LARGE SCALE GENOMIC DNA]</scope>
</reference>
<comment type="caution">
    <text evidence="1">The sequence shown here is derived from an EMBL/GenBank/DDBJ whole genome shotgun (WGS) entry which is preliminary data.</text>
</comment>
<proteinExistence type="predicted"/>
<dbReference type="AlphaFoldDB" id="A0AAV4UQ42"/>
<dbReference type="Proteomes" id="UP001054945">
    <property type="component" value="Unassembled WGS sequence"/>
</dbReference>
<gene>
    <name evidence="1" type="ORF">CEXT_385201</name>
</gene>
<dbReference type="EMBL" id="BPLR01013254">
    <property type="protein sequence ID" value="GIY59908.1"/>
    <property type="molecule type" value="Genomic_DNA"/>
</dbReference>
<evidence type="ECO:0000313" key="2">
    <source>
        <dbReference type="Proteomes" id="UP001054945"/>
    </source>
</evidence>
<name>A0AAV4UQ42_CAEEX</name>
<sequence length="102" mass="12113">MHQPQLPISRPLECSRFPLWVRPPIHLEDLNQNHHFHLSFWQGGVLEEVVKEKERISECGFWFMMAFKPIDSRLVGEKGCVRLDLIDVDRNKRVCCSEKNRQ</sequence>
<protein>
    <submittedName>
        <fullName evidence="1">Uncharacterized protein</fullName>
    </submittedName>
</protein>
<evidence type="ECO:0000313" key="1">
    <source>
        <dbReference type="EMBL" id="GIY59908.1"/>
    </source>
</evidence>